<evidence type="ECO:0000313" key="2">
    <source>
        <dbReference type="EMBL" id="AWI75257.1"/>
    </source>
</evidence>
<reference evidence="2 3" key="1">
    <citation type="submission" date="2017-06" db="EMBL/GenBank/DDBJ databases">
        <title>Azoarcus.</title>
        <authorList>
            <person name="Woo J.-H."/>
            <person name="Kim H.-S."/>
        </authorList>
    </citation>
    <scope>NUCLEOTIDE SEQUENCE [LARGE SCALE GENOMIC DNA]</scope>
    <source>
        <strain evidence="2 3">TSPY31</strain>
    </source>
</reference>
<feature type="domain" description="HTH cro/C1-type" evidence="1">
    <location>
        <begin position="33"/>
        <end position="75"/>
    </location>
</feature>
<proteinExistence type="predicted"/>
<dbReference type="InterPro" id="IPR010982">
    <property type="entry name" value="Lambda_DNA-bd_dom_sf"/>
</dbReference>
<accession>A0A2U8GNP4</accession>
<dbReference type="CDD" id="cd00093">
    <property type="entry name" value="HTH_XRE"/>
    <property type="match status" value="1"/>
</dbReference>
<dbReference type="KEGG" id="acom:CEW83_08545"/>
<dbReference type="Gene3D" id="1.10.260.40">
    <property type="entry name" value="lambda repressor-like DNA-binding domains"/>
    <property type="match status" value="1"/>
</dbReference>
<dbReference type="Proteomes" id="UP000244930">
    <property type="component" value="Chromosome"/>
</dbReference>
<dbReference type="Pfam" id="PF13560">
    <property type="entry name" value="HTH_31"/>
    <property type="match status" value="1"/>
</dbReference>
<dbReference type="AlphaFoldDB" id="A0A2U8GNP4"/>
<dbReference type="SMART" id="SM00530">
    <property type="entry name" value="HTH_XRE"/>
    <property type="match status" value="1"/>
</dbReference>
<sequence>MRLSMLEDELLRDPLVQEGYEGATAAEKMGLLLRELRETVGLTQRDLAASSGVQQSEISRYEGGQAPRGITISQLETLAHAQGMEVVIGFARKATAVDDKAVVIDGRTLLLHTVL</sequence>
<dbReference type="PROSITE" id="PS50943">
    <property type="entry name" value="HTH_CROC1"/>
    <property type="match status" value="1"/>
</dbReference>
<dbReference type="GO" id="GO:0003677">
    <property type="term" value="F:DNA binding"/>
    <property type="evidence" value="ECO:0007669"/>
    <property type="project" value="InterPro"/>
</dbReference>
<keyword evidence="3" id="KW-1185">Reference proteome</keyword>
<gene>
    <name evidence="2" type="ORF">CEW83_08545</name>
</gene>
<dbReference type="InterPro" id="IPR001387">
    <property type="entry name" value="Cro/C1-type_HTH"/>
</dbReference>
<protein>
    <recommendedName>
        <fullName evidence="1">HTH cro/C1-type domain-containing protein</fullName>
    </recommendedName>
</protein>
<name>A0A2U8GNP4_9RHOO</name>
<dbReference type="EMBL" id="CP022187">
    <property type="protein sequence ID" value="AWI75257.1"/>
    <property type="molecule type" value="Genomic_DNA"/>
</dbReference>
<evidence type="ECO:0000313" key="3">
    <source>
        <dbReference type="Proteomes" id="UP000244930"/>
    </source>
</evidence>
<evidence type="ECO:0000259" key="1">
    <source>
        <dbReference type="PROSITE" id="PS50943"/>
    </source>
</evidence>
<organism evidence="2 3">
    <name type="scientific">Parazoarcus communis</name>
    <dbReference type="NCBI Taxonomy" id="41977"/>
    <lineage>
        <taxon>Bacteria</taxon>
        <taxon>Pseudomonadati</taxon>
        <taxon>Pseudomonadota</taxon>
        <taxon>Betaproteobacteria</taxon>
        <taxon>Rhodocyclales</taxon>
        <taxon>Zoogloeaceae</taxon>
        <taxon>Parazoarcus</taxon>
    </lineage>
</organism>
<dbReference type="SUPFAM" id="SSF47413">
    <property type="entry name" value="lambda repressor-like DNA-binding domains"/>
    <property type="match status" value="1"/>
</dbReference>